<keyword evidence="3" id="KW-1185">Reference proteome</keyword>
<name>A0A1D8PIA1_CANAL</name>
<dbReference type="RefSeq" id="XP_019330807.1">
    <property type="nucleotide sequence ID" value="XM_019475262.1"/>
</dbReference>
<evidence type="ECO:0000313" key="2">
    <source>
        <dbReference type="EMBL" id="AOW27830.1"/>
    </source>
</evidence>
<dbReference type="KEGG" id="cal:CAALFM_C208400CA"/>
<reference evidence="2 3" key="1">
    <citation type="journal article" date="2004" name="Proc. Natl. Acad. Sci. U.S.A.">
        <title>The diploid genome sequence of Candida albicans.</title>
        <authorList>
            <person name="Jones T."/>
            <person name="Federspiel N.A."/>
            <person name="Chibana H."/>
            <person name="Dungan J."/>
            <person name="Kalman S."/>
            <person name="Magee B.B."/>
            <person name="Newport G."/>
            <person name="Thorstenson Y.R."/>
            <person name="Agabian N."/>
            <person name="Magee P.T."/>
            <person name="Davis R.W."/>
            <person name="Scherer S."/>
        </authorList>
    </citation>
    <scope>NUCLEOTIDE SEQUENCE [LARGE SCALE GENOMIC DNA]</scope>
    <source>
        <strain evidence="3">SC5314 / ATCC MYA-2876</strain>
    </source>
</reference>
<dbReference type="EMBL" id="CP017624">
    <property type="protein sequence ID" value="AOW27830.1"/>
    <property type="molecule type" value="Genomic_DNA"/>
</dbReference>
<dbReference type="SMR" id="A0A1D8PIA1"/>
<dbReference type="GeneID" id="30515154"/>
<reference evidence="2 3" key="3">
    <citation type="journal article" date="2013" name="Genome Biol.">
        <title>Assembly of a phased diploid Candida albicans genome facilitates allele-specific measurements and provides a simple model for repeat and indel structure.</title>
        <authorList>
            <person name="Muzzey D."/>
            <person name="Schwartz K."/>
            <person name="Weissman J.S."/>
            <person name="Sherlock G."/>
        </authorList>
    </citation>
    <scope>NUCLEOTIDE SEQUENCE [LARGE SCALE GENOMIC DNA]</scope>
    <source>
        <strain evidence="3">SC5314 / ATCC MYA-2876</strain>
    </source>
</reference>
<dbReference type="Proteomes" id="UP000000559">
    <property type="component" value="Chromosome 2"/>
</dbReference>
<dbReference type="AlphaFoldDB" id="A0A1D8PIA1"/>
<dbReference type="CGD" id="CAL0000190499">
    <property type="gene designation" value="orf19.1433.1"/>
</dbReference>
<gene>
    <name evidence="2" type="ordered locus">CAALFM_C208400CA</name>
    <name evidence="1" type="ordered locus">orf19.1433.1</name>
</gene>
<evidence type="ECO:0000313" key="3">
    <source>
        <dbReference type="Proteomes" id="UP000000559"/>
    </source>
</evidence>
<reference evidence="2 3" key="2">
    <citation type="journal article" date="2007" name="Genome Biol.">
        <title>Assembly of the Candida albicans genome into sixteen supercontigs aligned on the eight chromosomes.</title>
        <authorList>
            <person name="van het Hoog M."/>
            <person name="Rast T.J."/>
            <person name="Martchenko M."/>
            <person name="Grindle S."/>
            <person name="Dignard D."/>
            <person name="Hogues H."/>
            <person name="Cuomo C."/>
            <person name="Berriman M."/>
            <person name="Scherer S."/>
            <person name="Magee B.B."/>
            <person name="Whiteway M."/>
            <person name="Chibana H."/>
            <person name="Nantel A."/>
            <person name="Magee P.T."/>
        </authorList>
    </citation>
    <scope>GENOME REANNOTATION</scope>
    <source>
        <strain evidence="3">SC5314 / ATCC MYA-2876</strain>
    </source>
</reference>
<accession>A0A1D8PIA1</accession>
<organism evidence="2 3">
    <name type="scientific">Candida albicans (strain SC5314 / ATCC MYA-2876)</name>
    <name type="common">Yeast</name>
    <dbReference type="NCBI Taxonomy" id="237561"/>
    <lineage>
        <taxon>Eukaryota</taxon>
        <taxon>Fungi</taxon>
        <taxon>Dikarya</taxon>
        <taxon>Ascomycota</taxon>
        <taxon>Saccharomycotina</taxon>
        <taxon>Pichiomycetes</taxon>
        <taxon>Debaryomycetaceae</taxon>
        <taxon>Candida/Lodderomyces clade</taxon>
        <taxon>Candida</taxon>
    </lineage>
</organism>
<protein>
    <submittedName>
        <fullName evidence="2">Uncharacterized protein</fullName>
    </submittedName>
</protein>
<dbReference type="VEuPathDB" id="FungiDB:C2_08400C_A"/>
<evidence type="ECO:0000313" key="1">
    <source>
        <dbReference type="CGD" id="CAL0000190499"/>
    </source>
</evidence>
<proteinExistence type="predicted"/>
<dbReference type="InParanoid" id="A0A1D8PIA1"/>
<sequence>MANSQNSLFSNRSSFKSIFDKKSNITTNATTPNSNIIIN</sequence>
<dbReference type="OrthoDB" id="4027871at2759"/>